<feature type="transmembrane region" description="Helical" evidence="3">
    <location>
        <begin position="14"/>
        <end position="44"/>
    </location>
</feature>
<proteinExistence type="predicted"/>
<dbReference type="PANTHER" id="PTHR31234">
    <property type="entry name" value="LATE EMBRYOGENESIS ABUNDANT (LEA) HYDROXYPROLINE-RICH GLYCOPROTEIN FAMILY"/>
    <property type="match status" value="1"/>
</dbReference>
<keyword evidence="2 3" id="KW-0472">Membrane</keyword>
<evidence type="ECO:0000313" key="5">
    <source>
        <dbReference type="Proteomes" id="UP001454036"/>
    </source>
</evidence>
<dbReference type="InterPro" id="IPR044839">
    <property type="entry name" value="NDR1-like"/>
</dbReference>
<keyword evidence="5" id="KW-1185">Reference proteome</keyword>
<sequence length="198" mass="22385">MPKLVRPPQRPTHPLIWCLAAICAFLAVAVVITGVVVFIGYMVIHPRVPQLSVSSAKLDHFEFDQTSLLIVRVIIILKAENDNEKATASFYETEFDLFFEGQKIAILRADPFDVGSNRTLDLHYEVESKPIPLEPQESDVLEIGVKQNELELGLTGHVRTRWRVGPLGSVKFWLRLHCKLVLPVDESPIYPKCTTRSK</sequence>
<keyword evidence="3" id="KW-1133">Transmembrane helix</keyword>
<protein>
    <recommendedName>
        <fullName evidence="6">Late embryogenesis abundant protein LEA-2 subgroup domain-containing protein</fullName>
    </recommendedName>
</protein>
<evidence type="ECO:0000313" key="4">
    <source>
        <dbReference type="EMBL" id="GAA0173106.1"/>
    </source>
</evidence>
<dbReference type="EMBL" id="BAABME010008447">
    <property type="protein sequence ID" value="GAA0173106.1"/>
    <property type="molecule type" value="Genomic_DNA"/>
</dbReference>
<evidence type="ECO:0000256" key="3">
    <source>
        <dbReference type="SAM" id="Phobius"/>
    </source>
</evidence>
<comment type="caution">
    <text evidence="4">The sequence shown here is derived from an EMBL/GenBank/DDBJ whole genome shotgun (WGS) entry which is preliminary data.</text>
</comment>
<dbReference type="GO" id="GO:0098542">
    <property type="term" value="P:defense response to other organism"/>
    <property type="evidence" value="ECO:0007669"/>
    <property type="project" value="InterPro"/>
</dbReference>
<comment type="subcellular location">
    <subcellularLocation>
        <location evidence="1">Membrane</location>
    </subcellularLocation>
</comment>
<evidence type="ECO:0000256" key="2">
    <source>
        <dbReference type="ARBA" id="ARBA00023136"/>
    </source>
</evidence>
<keyword evidence="3" id="KW-0812">Transmembrane</keyword>
<name>A0AAV3RD22_LITER</name>
<evidence type="ECO:0000256" key="1">
    <source>
        <dbReference type="ARBA" id="ARBA00004370"/>
    </source>
</evidence>
<reference evidence="4 5" key="1">
    <citation type="submission" date="2024-01" db="EMBL/GenBank/DDBJ databases">
        <title>The complete chloroplast genome sequence of Lithospermum erythrorhizon: insights into the phylogenetic relationship among Boraginaceae species and the maternal lineages of purple gromwells.</title>
        <authorList>
            <person name="Okada T."/>
            <person name="Watanabe K."/>
        </authorList>
    </citation>
    <scope>NUCLEOTIDE SEQUENCE [LARGE SCALE GENOMIC DNA]</scope>
</reference>
<dbReference type="PANTHER" id="PTHR31234:SF66">
    <property type="entry name" value="LATE EMBRYOGENESIS ABUNDANT PROTEIN"/>
    <property type="match status" value="1"/>
</dbReference>
<dbReference type="GO" id="GO:0005886">
    <property type="term" value="C:plasma membrane"/>
    <property type="evidence" value="ECO:0007669"/>
    <property type="project" value="TreeGrafter"/>
</dbReference>
<dbReference type="Proteomes" id="UP001454036">
    <property type="component" value="Unassembled WGS sequence"/>
</dbReference>
<evidence type="ECO:0008006" key="6">
    <source>
        <dbReference type="Google" id="ProtNLM"/>
    </source>
</evidence>
<organism evidence="4 5">
    <name type="scientific">Lithospermum erythrorhizon</name>
    <name type="common">Purple gromwell</name>
    <name type="synonym">Lithospermum officinale var. erythrorhizon</name>
    <dbReference type="NCBI Taxonomy" id="34254"/>
    <lineage>
        <taxon>Eukaryota</taxon>
        <taxon>Viridiplantae</taxon>
        <taxon>Streptophyta</taxon>
        <taxon>Embryophyta</taxon>
        <taxon>Tracheophyta</taxon>
        <taxon>Spermatophyta</taxon>
        <taxon>Magnoliopsida</taxon>
        <taxon>eudicotyledons</taxon>
        <taxon>Gunneridae</taxon>
        <taxon>Pentapetalae</taxon>
        <taxon>asterids</taxon>
        <taxon>lamiids</taxon>
        <taxon>Boraginales</taxon>
        <taxon>Boraginaceae</taxon>
        <taxon>Boraginoideae</taxon>
        <taxon>Lithospermeae</taxon>
        <taxon>Lithospermum</taxon>
    </lineage>
</organism>
<accession>A0AAV3RD22</accession>
<gene>
    <name evidence="4" type="ORF">LIER_26791</name>
</gene>
<dbReference type="AlphaFoldDB" id="A0AAV3RD22"/>